<protein>
    <submittedName>
        <fullName evidence="4">WH2 domain-containing protein</fullName>
    </submittedName>
</protein>
<keyword evidence="3" id="KW-1185">Reference proteome</keyword>
<dbReference type="STRING" id="387005.A0A183I617"/>
<dbReference type="Proteomes" id="UP000267606">
    <property type="component" value="Unassembled WGS sequence"/>
</dbReference>
<gene>
    <name evidence="2" type="ORF">OFLC_LOCUS15177</name>
</gene>
<dbReference type="AlphaFoldDB" id="A0A183I617"/>
<reference evidence="2 3" key="2">
    <citation type="submission" date="2018-11" db="EMBL/GenBank/DDBJ databases">
        <authorList>
            <consortium name="Pathogen Informatics"/>
        </authorList>
    </citation>
    <scope>NUCLEOTIDE SEQUENCE [LARGE SCALE GENOMIC DNA]</scope>
</reference>
<feature type="region of interest" description="Disordered" evidence="1">
    <location>
        <begin position="171"/>
        <end position="290"/>
    </location>
</feature>
<feature type="region of interest" description="Disordered" evidence="1">
    <location>
        <begin position="302"/>
        <end position="366"/>
    </location>
</feature>
<evidence type="ECO:0000313" key="2">
    <source>
        <dbReference type="EMBL" id="VDP20718.1"/>
    </source>
</evidence>
<accession>A0A183I617</accession>
<evidence type="ECO:0000313" key="4">
    <source>
        <dbReference type="WBParaSite" id="OFLC_0001519001-mRNA-1"/>
    </source>
</evidence>
<dbReference type="EMBL" id="UZAJ01041723">
    <property type="protein sequence ID" value="VDP20718.1"/>
    <property type="molecule type" value="Genomic_DNA"/>
</dbReference>
<evidence type="ECO:0000313" key="3">
    <source>
        <dbReference type="Proteomes" id="UP000267606"/>
    </source>
</evidence>
<sequence length="366" mass="39043">MGIKKTKKFSPAPTKRDSPSILTSSPGARMSPSLTKINAEQPGYGSELKIMIKLKQQAPTRPSIGPSQSSSGGVPSSMRLVGQPPSSSRSKEEKALLRQKQLKEKNRSASDERARKAGKRERKGEFNSSSKKLKLDRPLNEQKTTTTVSPKVEFPQALAFASLKNFKIPKVMENEKCESPTPTTTTTPAVATPSSSSAHLNVSQNSSSSTVQTVSSTSLSATITTTPSSSSSSGTSSIFPPKPKSILKSSVEPPPPPLFRGMGGMPPMLPGRRPLLPDPRNVMHHPPRPLVTIPRMIPSVLSGGNFMPPPSSSGRWMALAPQRQPSPRNSPSEQSASNSGLSETAAAMSKMQDSPTEALKIVADEE</sequence>
<proteinExistence type="predicted"/>
<reference evidence="4" key="1">
    <citation type="submission" date="2016-06" db="UniProtKB">
        <authorList>
            <consortium name="WormBaseParasite"/>
        </authorList>
    </citation>
    <scope>IDENTIFICATION</scope>
</reference>
<feature type="compositionally biased region" description="Low complexity" evidence="1">
    <location>
        <begin position="270"/>
        <end position="280"/>
    </location>
</feature>
<feature type="compositionally biased region" description="Polar residues" evidence="1">
    <location>
        <begin position="20"/>
        <end position="38"/>
    </location>
</feature>
<dbReference type="WBParaSite" id="OFLC_0001519001-mRNA-1">
    <property type="protein sequence ID" value="OFLC_0001519001-mRNA-1"/>
    <property type="gene ID" value="OFLC_0001519001"/>
</dbReference>
<feature type="region of interest" description="Disordered" evidence="1">
    <location>
        <begin position="1"/>
        <end position="152"/>
    </location>
</feature>
<feature type="compositionally biased region" description="Basic and acidic residues" evidence="1">
    <location>
        <begin position="89"/>
        <end position="115"/>
    </location>
</feature>
<name>A0A183I617_9BILA</name>
<evidence type="ECO:0000256" key="1">
    <source>
        <dbReference type="SAM" id="MobiDB-lite"/>
    </source>
</evidence>
<feature type="compositionally biased region" description="Low complexity" evidence="1">
    <location>
        <begin position="321"/>
        <end position="335"/>
    </location>
</feature>
<feature type="compositionally biased region" description="Low complexity" evidence="1">
    <location>
        <begin position="62"/>
        <end position="77"/>
    </location>
</feature>
<organism evidence="4">
    <name type="scientific">Onchocerca flexuosa</name>
    <dbReference type="NCBI Taxonomy" id="387005"/>
    <lineage>
        <taxon>Eukaryota</taxon>
        <taxon>Metazoa</taxon>
        <taxon>Ecdysozoa</taxon>
        <taxon>Nematoda</taxon>
        <taxon>Chromadorea</taxon>
        <taxon>Rhabditida</taxon>
        <taxon>Spirurina</taxon>
        <taxon>Spiruromorpha</taxon>
        <taxon>Filarioidea</taxon>
        <taxon>Onchocercidae</taxon>
        <taxon>Onchocerca</taxon>
    </lineage>
</organism>
<feature type="compositionally biased region" description="Low complexity" evidence="1">
    <location>
        <begin position="179"/>
        <end position="237"/>
    </location>
</feature>